<comment type="similarity">
    <text evidence="4">Belongs to the serine esterase family.</text>
</comment>
<evidence type="ECO:0000256" key="4">
    <source>
        <dbReference type="PIRNR" id="PIRNR018169"/>
    </source>
</evidence>
<sequence length="501" mass="55521">MLSFLNPLPYLPPYNGPHKVGTTVYEIPITSLGYDTIPEGFPTSTIKFRVFYPASPETSDLPFASWLPEPQTAYVDAYLKLARVGPWLSQLLLSIPLYLRSTKVHAYENAPLRSDDQPFPVLIFSHGLVGGANTHSYLLGELASRGVICVALEHRDGSGVLARANNDGAKKGATEQPSEVTSIFYKSISLKIRPGVWEQRDRQISIRLFELSATFQALELLNQGVALPNVAEGSAGSNVIPKASLNLQPGQVTWAAHSFGGATMVQFFKSIYHESRVELLSGVKPDDPLKENSLFLVRPSKSLVNHLTPSTPLILLDPWFMPLRSPRRRELFDKPLPAFDSTPAVASHHASTIAVLSSECAWHWPEVHSHMPQIFAPEPLRVQTQTEEETIEIFKAFKSPRHFMNESKAKHGASKAIDPVDESQPRPTKMFVLHNTTHVTPSDFGILFPWITWWFTGQEKPVLATVNIVKCILDAAGLSKLQVEIPGFDSPEDKAQLARIA</sequence>
<dbReference type="InterPro" id="IPR016715">
    <property type="entry name" value="PAF_acetylhydro_eukaryote"/>
</dbReference>
<keyword evidence="3 4" id="KW-0443">Lipid metabolism</keyword>
<dbReference type="OrthoDB" id="2363873at2759"/>
<protein>
    <recommendedName>
        <fullName evidence="4">Putative phospholipase</fullName>
        <ecNumber evidence="4">3.1.1.47</ecNumber>
    </recommendedName>
</protein>
<dbReference type="PIRSF" id="PIRSF018169">
    <property type="entry name" value="PAF_acetylhydrolase"/>
    <property type="match status" value="1"/>
</dbReference>
<dbReference type="GO" id="GO:0016042">
    <property type="term" value="P:lipid catabolic process"/>
    <property type="evidence" value="ECO:0007669"/>
    <property type="project" value="UniProtKB-KW"/>
</dbReference>
<dbReference type="VEuPathDB" id="FungiDB:PV10_03980"/>
<dbReference type="AlphaFoldDB" id="A0A438NBG4"/>
<dbReference type="PANTHER" id="PTHR10272">
    <property type="entry name" value="PLATELET-ACTIVATING FACTOR ACETYLHYDROLASE"/>
    <property type="match status" value="1"/>
</dbReference>
<evidence type="ECO:0000313" key="6">
    <source>
        <dbReference type="Proteomes" id="UP000288859"/>
    </source>
</evidence>
<dbReference type="GO" id="GO:0003847">
    <property type="term" value="F:1-alkyl-2-acetylglycerophosphocholine esterase activity"/>
    <property type="evidence" value="ECO:0007669"/>
    <property type="project" value="UniProtKB-UniRule"/>
</dbReference>
<evidence type="ECO:0000313" key="5">
    <source>
        <dbReference type="EMBL" id="RVX72956.1"/>
    </source>
</evidence>
<evidence type="ECO:0000256" key="3">
    <source>
        <dbReference type="ARBA" id="ARBA00023098"/>
    </source>
</evidence>
<accession>A0A438NBG4</accession>
<keyword evidence="2 4" id="KW-0442">Lipid degradation</keyword>
<comment type="catalytic activity">
    <reaction evidence="4">
        <text>a 1-O-alkyl-2-acetyl-sn-glycero-3-phosphocholine + H2O = a 1-O-alkyl-sn-glycero-3-phosphocholine + acetate + H(+)</text>
        <dbReference type="Rhea" id="RHEA:17777"/>
        <dbReference type="ChEBI" id="CHEBI:15377"/>
        <dbReference type="ChEBI" id="CHEBI:15378"/>
        <dbReference type="ChEBI" id="CHEBI:30089"/>
        <dbReference type="ChEBI" id="CHEBI:30909"/>
        <dbReference type="ChEBI" id="CHEBI:36707"/>
        <dbReference type="EC" id="3.1.1.47"/>
    </reaction>
</comment>
<keyword evidence="1 4" id="KW-0378">Hydrolase</keyword>
<gene>
    <name evidence="5" type="ORF">B0A52_03309</name>
</gene>
<dbReference type="InterPro" id="IPR029058">
    <property type="entry name" value="AB_hydrolase_fold"/>
</dbReference>
<dbReference type="EMBL" id="NAJM01000010">
    <property type="protein sequence ID" value="RVX72956.1"/>
    <property type="molecule type" value="Genomic_DNA"/>
</dbReference>
<evidence type="ECO:0000256" key="1">
    <source>
        <dbReference type="ARBA" id="ARBA00022801"/>
    </source>
</evidence>
<dbReference type="PANTHER" id="PTHR10272:SF7">
    <property type="entry name" value="PHOSPHOLIPASE-RELATED"/>
    <property type="match status" value="1"/>
</dbReference>
<dbReference type="Proteomes" id="UP000288859">
    <property type="component" value="Unassembled WGS sequence"/>
</dbReference>
<proteinExistence type="inferred from homology"/>
<evidence type="ECO:0000256" key="2">
    <source>
        <dbReference type="ARBA" id="ARBA00022963"/>
    </source>
</evidence>
<dbReference type="EC" id="3.1.1.47" evidence="4"/>
<organism evidence="5 6">
    <name type="scientific">Exophiala mesophila</name>
    <name type="common">Black yeast-like fungus</name>
    <dbReference type="NCBI Taxonomy" id="212818"/>
    <lineage>
        <taxon>Eukaryota</taxon>
        <taxon>Fungi</taxon>
        <taxon>Dikarya</taxon>
        <taxon>Ascomycota</taxon>
        <taxon>Pezizomycotina</taxon>
        <taxon>Eurotiomycetes</taxon>
        <taxon>Chaetothyriomycetidae</taxon>
        <taxon>Chaetothyriales</taxon>
        <taxon>Herpotrichiellaceae</taxon>
        <taxon>Exophiala</taxon>
    </lineage>
</organism>
<dbReference type="Gene3D" id="3.40.50.1820">
    <property type="entry name" value="alpha/beta hydrolase"/>
    <property type="match status" value="1"/>
</dbReference>
<dbReference type="SUPFAM" id="SSF53474">
    <property type="entry name" value="alpha/beta-Hydrolases"/>
    <property type="match status" value="2"/>
</dbReference>
<dbReference type="Pfam" id="PF03403">
    <property type="entry name" value="PAF-AH_p_II"/>
    <property type="match status" value="1"/>
</dbReference>
<name>A0A438NBG4_EXOME</name>
<reference evidence="5 6" key="1">
    <citation type="submission" date="2017-03" db="EMBL/GenBank/DDBJ databases">
        <title>Genomes of endolithic fungi from Antarctica.</title>
        <authorList>
            <person name="Coleine C."/>
            <person name="Masonjones S."/>
            <person name="Stajich J.E."/>
        </authorList>
    </citation>
    <scope>NUCLEOTIDE SEQUENCE [LARGE SCALE GENOMIC DNA]</scope>
    <source>
        <strain evidence="5 6">CCFEE 6314</strain>
    </source>
</reference>
<comment type="caution">
    <text evidence="5">The sequence shown here is derived from an EMBL/GenBank/DDBJ whole genome shotgun (WGS) entry which is preliminary data.</text>
</comment>